<dbReference type="EMBL" id="CP044619">
    <property type="protein sequence ID" value="QRD87549.1"/>
    <property type="molecule type" value="Genomic_DNA"/>
</dbReference>
<dbReference type="VEuPathDB" id="FungiDB:F9C07_2135800"/>
<dbReference type="Pfam" id="PF01432">
    <property type="entry name" value="Peptidase_M3"/>
    <property type="match status" value="1"/>
</dbReference>
<evidence type="ECO:0000313" key="10">
    <source>
        <dbReference type="Proteomes" id="UP000596276"/>
    </source>
</evidence>
<dbReference type="InterPro" id="IPR024077">
    <property type="entry name" value="Neurolysin/TOP_dom2"/>
</dbReference>
<dbReference type="AlphaFoldDB" id="A0A7U2MPK3"/>
<feature type="domain" description="Peptidase M3A/M3B catalytic" evidence="8">
    <location>
        <begin position="253"/>
        <end position="720"/>
    </location>
</feature>
<dbReference type="InterPro" id="IPR001567">
    <property type="entry name" value="Pept_M3A_M3B_dom"/>
</dbReference>
<accession>A0A7U2MPK3</accession>
<gene>
    <name evidence="9" type="ORF">F9C07_2135800</name>
</gene>
<comment type="similarity">
    <text evidence="1 7">Belongs to the peptidase M3 family.</text>
</comment>
<dbReference type="FunFam" id="3.40.390.10:FF:000074">
    <property type="entry name" value="Metalloprotease"/>
    <property type="match status" value="1"/>
</dbReference>
<dbReference type="Gene3D" id="1.10.1370.10">
    <property type="entry name" value="Neurolysin, domain 3"/>
    <property type="match status" value="1"/>
</dbReference>
<keyword evidence="6 7" id="KW-0482">Metalloprotease</keyword>
<dbReference type="CDD" id="cd06455">
    <property type="entry name" value="M3A_TOP"/>
    <property type="match status" value="1"/>
</dbReference>
<keyword evidence="2 7" id="KW-0645">Protease</keyword>
<dbReference type="Proteomes" id="UP000596276">
    <property type="component" value="Chromosome 1"/>
</dbReference>
<dbReference type="PANTHER" id="PTHR11804">
    <property type="entry name" value="PROTEASE M3 THIMET OLIGOPEPTIDASE-RELATED"/>
    <property type="match status" value="1"/>
</dbReference>
<evidence type="ECO:0000256" key="5">
    <source>
        <dbReference type="ARBA" id="ARBA00022833"/>
    </source>
</evidence>
<evidence type="ECO:0000313" key="9">
    <source>
        <dbReference type="EMBL" id="QRD87549.1"/>
    </source>
</evidence>
<name>A0A7U2MPK3_ASPFN</name>
<dbReference type="GO" id="GO:0005758">
    <property type="term" value="C:mitochondrial intermembrane space"/>
    <property type="evidence" value="ECO:0007669"/>
    <property type="project" value="TreeGrafter"/>
</dbReference>
<evidence type="ECO:0000259" key="8">
    <source>
        <dbReference type="Pfam" id="PF01432"/>
    </source>
</evidence>
<dbReference type="OMA" id="EPMLKNR"/>
<keyword evidence="3 7" id="KW-0479">Metal-binding</keyword>
<dbReference type="PANTHER" id="PTHR11804:SF84">
    <property type="entry name" value="SACCHAROLYSIN"/>
    <property type="match status" value="1"/>
</dbReference>
<keyword evidence="10" id="KW-1185">Reference proteome</keyword>
<dbReference type="GO" id="GO:0004222">
    <property type="term" value="F:metalloendopeptidase activity"/>
    <property type="evidence" value="ECO:0007669"/>
    <property type="project" value="InterPro"/>
</dbReference>
<dbReference type="GO" id="GO:0006508">
    <property type="term" value="P:proteolysis"/>
    <property type="evidence" value="ECO:0007669"/>
    <property type="project" value="UniProtKB-KW"/>
</dbReference>
<dbReference type="GO" id="GO:0006518">
    <property type="term" value="P:peptide metabolic process"/>
    <property type="evidence" value="ECO:0007669"/>
    <property type="project" value="TreeGrafter"/>
</dbReference>
<evidence type="ECO:0000256" key="7">
    <source>
        <dbReference type="RuleBase" id="RU003435"/>
    </source>
</evidence>
<organism evidence="9 10">
    <name type="scientific">Aspergillus flavus (strain ATCC 200026 / FGSC A1120 / IAM 13836 / NRRL 3357 / JCM 12722 / SRRC 167)</name>
    <dbReference type="NCBI Taxonomy" id="332952"/>
    <lineage>
        <taxon>Eukaryota</taxon>
        <taxon>Fungi</taxon>
        <taxon>Dikarya</taxon>
        <taxon>Ascomycota</taxon>
        <taxon>Pezizomycotina</taxon>
        <taxon>Eurotiomycetes</taxon>
        <taxon>Eurotiomycetidae</taxon>
        <taxon>Eurotiales</taxon>
        <taxon>Aspergillaceae</taxon>
        <taxon>Aspergillus</taxon>
        <taxon>Aspergillus subgen. Circumdati</taxon>
    </lineage>
</organism>
<protein>
    <submittedName>
        <fullName evidence="9">Thimet oligopeptidase</fullName>
    </submittedName>
</protein>
<evidence type="ECO:0000256" key="1">
    <source>
        <dbReference type="ARBA" id="ARBA00006040"/>
    </source>
</evidence>
<evidence type="ECO:0000256" key="6">
    <source>
        <dbReference type="ARBA" id="ARBA00023049"/>
    </source>
</evidence>
<dbReference type="InterPro" id="IPR024080">
    <property type="entry name" value="Neurolysin/TOP_N"/>
</dbReference>
<dbReference type="Gene3D" id="3.40.390.10">
    <property type="entry name" value="Collagenase (Catalytic Domain)"/>
    <property type="match status" value="1"/>
</dbReference>
<dbReference type="SUPFAM" id="SSF55486">
    <property type="entry name" value="Metalloproteases ('zincins'), catalytic domain"/>
    <property type="match status" value="1"/>
</dbReference>
<sequence length="729" mass="83809">MTLRLGNNTLIFRQHTLSFTSQHPAVACARVRKMSEQTTIPPPPPKFDISAKDLEQNAKDLIDYIQQATARLINSCTDNTTADFETIILPLAGIDNKVKSRIQYIALFQAISPCVDIRKTSSAAINLVDKAYLSIFQNDDIFRLVNRVREHASAHLMDEEDTRLLNKFHWMFVENGMYLTGKSRERFTWISRRLIELRVKFMETLGTDPGCLWKSKEQLVGVPLDRLSTGADEDGREDLYRVPLTKPITNLILSECRVSETRKDVFLHSSTRYKDNVEIFREIIVLRDESSRLLGFPSFAARKLSQQMLASPARVDGFLQHLHDALKPLADDEMLELQELAKTRDPIQLWDFDFYHTRMLQEQNHVDHEYISQWFPAKVTIQRMLGIYGNLFGLQFEKVEALESFHTWHPDVDLFSVWEENKSSFIGYLYIDIFPRDGKYNHAANFNIYPSYLNTEGKQTPVVTALVCNVSRAEPALLRHTEVIAIFHELGHGIHDLVGKSKYAIFHGHRTVADFTEAPSQLLEYWCWVPSCLQRLTCHYSYVSQEYHKHWLDGQKEKDVTQPPMEITLDLAENLGATKQLNQGILTLRQVAFSKFDMQIHHPASHRDVETLDISELYNSLLENTTGLRGPGDGYDWGNGHVTTSHYVWGQEASYYSYLYTRTLAADIWSSCFKMSPLSREAGLRYRRQILNNGGSKDEHKAVQNLLVRVSTPEAYLRDIGCQLTPLPL</sequence>
<comment type="cofactor">
    <cofactor evidence="7">
        <name>Zn(2+)</name>
        <dbReference type="ChEBI" id="CHEBI:29105"/>
    </cofactor>
    <text evidence="7">Binds 1 zinc ion.</text>
</comment>
<reference evidence="10" key="1">
    <citation type="journal article" date="2021" name="G3 (Bethesda)">
        <title>Chromosome assembled and annotated genome sequence of Aspergillus flavus NRRL 3357.</title>
        <authorList>
            <person name="Skerker J.M."/>
            <person name="Pianalto K.M."/>
            <person name="Mondo S.J."/>
            <person name="Yang K."/>
            <person name="Arkin A.P."/>
            <person name="Keller N.P."/>
            <person name="Grigoriev I.V."/>
            <person name="Louise Glass N.L."/>
        </authorList>
    </citation>
    <scope>NUCLEOTIDE SEQUENCE [LARGE SCALE GENOMIC DNA]</scope>
    <source>
        <strain evidence="10">ATCC 200026 / FGSC A1120 / IAM 13836 / NRRL 3357 / JCM 12722 / SRRC 167</strain>
    </source>
</reference>
<dbReference type="InterPro" id="IPR024079">
    <property type="entry name" value="MetalloPept_cat_dom_sf"/>
</dbReference>
<evidence type="ECO:0000256" key="3">
    <source>
        <dbReference type="ARBA" id="ARBA00022723"/>
    </source>
</evidence>
<proteinExistence type="inferred from homology"/>
<evidence type="ECO:0000256" key="4">
    <source>
        <dbReference type="ARBA" id="ARBA00022801"/>
    </source>
</evidence>
<dbReference type="GO" id="GO:0046872">
    <property type="term" value="F:metal ion binding"/>
    <property type="evidence" value="ECO:0007669"/>
    <property type="project" value="UniProtKB-UniRule"/>
</dbReference>
<keyword evidence="4 7" id="KW-0378">Hydrolase</keyword>
<dbReference type="VEuPathDB" id="FungiDB:AFLA_003309"/>
<dbReference type="InterPro" id="IPR045090">
    <property type="entry name" value="Pept_M3A_M3B"/>
</dbReference>
<evidence type="ECO:0000256" key="2">
    <source>
        <dbReference type="ARBA" id="ARBA00022670"/>
    </source>
</evidence>
<dbReference type="Gene3D" id="1.20.1050.40">
    <property type="entry name" value="Endopeptidase. Chain P, domain 1"/>
    <property type="match status" value="1"/>
</dbReference>
<keyword evidence="5 7" id="KW-0862">Zinc</keyword>